<dbReference type="GO" id="GO:0003677">
    <property type="term" value="F:DNA binding"/>
    <property type="evidence" value="ECO:0007669"/>
    <property type="project" value="InterPro"/>
</dbReference>
<evidence type="ECO:0000313" key="6">
    <source>
        <dbReference type="Proteomes" id="UP000027936"/>
    </source>
</evidence>
<gene>
    <name evidence="5" type="ORF">M670_00470</name>
</gene>
<evidence type="ECO:0000259" key="4">
    <source>
        <dbReference type="SMART" id="SM00482"/>
    </source>
</evidence>
<keyword evidence="5" id="KW-0808">Transferase</keyword>
<sequence>MINTVSVDIETYSSVDIKKSGLYKYVQSPDFEVLLFAYSVNGGPTQISDLAQGEQIPYEIVCAMEDPLTIKKAYNAAFELFSLSRYFGWNPITWLPQWRCTMFHGLYTGYTAGLGATAIALGLPQDKRKMSVGTSLIKLFCTPTKPSKKNGNRTRTLPHHEPEKWELFKEYCVQDVEVEKEIARKLSNFPIPASEQRMWELDQRINAGGVAIDQKLVEGALHIDEIATAQLTEEAVKLTGLNNPNSAQQLSGWLSEKGIEVENLQKETVSNLIENVDGDVKRVLEIRQELSKTSVKKYQAMQDAVCEDGRVRGLLQHYGANRTGRWAGRLVQVQNLPRNYLETLDNARALVREKKVDALKLIYGNVPDTLSQLIRTAFIPSEGNVLMVSDFSAIEARVIAWLAGEQWRLDVFQTHGKIYEASASQMFGVPIELIKKGNPEYELRQKGKVAELALGYQGSAGALISMGALNMGLTEEDLPDIVRRWRSANKRIVDLWFSLENAALSVLKTGQPAGVKGLLLARESDIQNGLDFLTVTLPSGRKLFYVKPFLSENDFGKEAVHYWGMDQTTKKWSKMSTYGGKLVENCVQAIARDCLAETLKRLYASGYQTVMHIHDEVVLDVPKDVADLEQVESIMKAPISWASGLPLNADGFVTDYYMKD</sequence>
<evidence type="ECO:0000256" key="2">
    <source>
        <dbReference type="ARBA" id="ARBA00022705"/>
    </source>
</evidence>
<keyword evidence="5" id="KW-0378">Hydrolase</keyword>
<dbReference type="InterPro" id="IPR001098">
    <property type="entry name" value="DNA-dir_DNA_pol_A_palm_dom"/>
</dbReference>
<dbReference type="PANTHER" id="PTHR10133">
    <property type="entry name" value="DNA POLYMERASE I"/>
    <property type="match status" value="1"/>
</dbReference>
<comment type="catalytic activity">
    <reaction evidence="3">
        <text>DNA(n) + a 2'-deoxyribonucleoside 5'-triphosphate = DNA(n+1) + diphosphate</text>
        <dbReference type="Rhea" id="RHEA:22508"/>
        <dbReference type="Rhea" id="RHEA-COMP:17339"/>
        <dbReference type="Rhea" id="RHEA-COMP:17340"/>
        <dbReference type="ChEBI" id="CHEBI:33019"/>
        <dbReference type="ChEBI" id="CHEBI:61560"/>
        <dbReference type="ChEBI" id="CHEBI:173112"/>
        <dbReference type="EC" id="2.7.7.7"/>
    </reaction>
</comment>
<dbReference type="SUPFAM" id="SSF56672">
    <property type="entry name" value="DNA/RNA polymerases"/>
    <property type="match status" value="1"/>
</dbReference>
<organism evidence="5 6">
    <name type="scientific">Schinkia azotoformans MEV2011</name>
    <dbReference type="NCBI Taxonomy" id="1348973"/>
    <lineage>
        <taxon>Bacteria</taxon>
        <taxon>Bacillati</taxon>
        <taxon>Bacillota</taxon>
        <taxon>Bacilli</taxon>
        <taxon>Bacillales</taxon>
        <taxon>Bacillaceae</taxon>
        <taxon>Calidifontibacillus/Schinkia group</taxon>
        <taxon>Schinkia</taxon>
    </lineage>
</organism>
<keyword evidence="5" id="KW-0269">Exonuclease</keyword>
<dbReference type="GO" id="GO:0004527">
    <property type="term" value="F:exonuclease activity"/>
    <property type="evidence" value="ECO:0007669"/>
    <property type="project" value="UniProtKB-KW"/>
</dbReference>
<proteinExistence type="predicted"/>
<comment type="caution">
    <text evidence="5">The sequence shown here is derived from an EMBL/GenBank/DDBJ whole genome shotgun (WGS) entry which is preliminary data.</text>
</comment>
<evidence type="ECO:0000256" key="3">
    <source>
        <dbReference type="ARBA" id="ARBA00049244"/>
    </source>
</evidence>
<keyword evidence="5" id="KW-0548">Nucleotidyltransferase</keyword>
<name>A0A072NRV0_SCHAZ</name>
<evidence type="ECO:0000313" key="5">
    <source>
        <dbReference type="EMBL" id="KEF40444.1"/>
    </source>
</evidence>
<dbReference type="Pfam" id="PF00476">
    <property type="entry name" value="DNA_pol_A"/>
    <property type="match status" value="1"/>
</dbReference>
<dbReference type="InterPro" id="IPR043502">
    <property type="entry name" value="DNA/RNA_pol_sf"/>
</dbReference>
<feature type="domain" description="DNA-directed DNA polymerase family A palm" evidence="4">
    <location>
        <begin position="371"/>
        <end position="625"/>
    </location>
</feature>
<accession>A0A072NRV0</accession>
<dbReference type="Gene3D" id="1.10.150.20">
    <property type="entry name" value="5' to 3' exonuclease, C-terminal subdomain"/>
    <property type="match status" value="1"/>
</dbReference>
<dbReference type="GO" id="GO:0003887">
    <property type="term" value="F:DNA-directed DNA polymerase activity"/>
    <property type="evidence" value="ECO:0007669"/>
    <property type="project" value="UniProtKB-EC"/>
</dbReference>
<dbReference type="EC" id="2.7.7.7" evidence="1"/>
<evidence type="ECO:0000256" key="1">
    <source>
        <dbReference type="ARBA" id="ARBA00012417"/>
    </source>
</evidence>
<dbReference type="PATRIC" id="fig|1348973.3.peg.458"/>
<dbReference type="GO" id="GO:0006261">
    <property type="term" value="P:DNA-templated DNA replication"/>
    <property type="evidence" value="ECO:0007669"/>
    <property type="project" value="InterPro"/>
</dbReference>
<reference evidence="5 6" key="1">
    <citation type="submission" date="2014-04" db="EMBL/GenBank/DDBJ databases">
        <title>Draft genome sequence of Bacillus azotoformans MEV2011, a (co-) denitrifying strain unable to grow in the presence of oxygen.</title>
        <authorList>
            <person name="Nielsen M."/>
            <person name="Schreiber L."/>
            <person name="Finster K."/>
            <person name="Schramm A."/>
        </authorList>
    </citation>
    <scope>NUCLEOTIDE SEQUENCE [LARGE SCALE GENOMIC DNA]</scope>
    <source>
        <strain evidence="5 6">MEV2011</strain>
    </source>
</reference>
<keyword evidence="5" id="KW-0540">Nuclease</keyword>
<dbReference type="AlphaFoldDB" id="A0A072NRV0"/>
<dbReference type="CDD" id="cd08642">
    <property type="entry name" value="DNA_pol_A_pol_I_A"/>
    <property type="match status" value="1"/>
</dbReference>
<dbReference type="SMART" id="SM00482">
    <property type="entry name" value="POLAc"/>
    <property type="match status" value="1"/>
</dbReference>
<protein>
    <recommendedName>
        <fullName evidence="1">DNA-directed DNA polymerase</fullName>
        <ecNumber evidence="1">2.7.7.7</ecNumber>
    </recommendedName>
</protein>
<dbReference type="EMBL" id="JJRY01000001">
    <property type="protein sequence ID" value="KEF40444.1"/>
    <property type="molecule type" value="Genomic_DNA"/>
</dbReference>
<dbReference type="Gene3D" id="3.30.70.370">
    <property type="match status" value="1"/>
</dbReference>
<dbReference type="PANTHER" id="PTHR10133:SF27">
    <property type="entry name" value="DNA POLYMERASE NU"/>
    <property type="match status" value="1"/>
</dbReference>
<dbReference type="GO" id="GO:0006302">
    <property type="term" value="P:double-strand break repair"/>
    <property type="evidence" value="ECO:0007669"/>
    <property type="project" value="TreeGrafter"/>
</dbReference>
<keyword evidence="2" id="KW-0235">DNA replication</keyword>
<dbReference type="Proteomes" id="UP000027936">
    <property type="component" value="Unassembled WGS sequence"/>
</dbReference>
<dbReference type="InterPro" id="IPR002298">
    <property type="entry name" value="DNA_polymerase_A"/>
</dbReference>